<organism evidence="2 3">
    <name type="scientific">Oryza sativa subsp. japonica</name>
    <name type="common">Rice</name>
    <dbReference type="NCBI Taxonomy" id="39947"/>
    <lineage>
        <taxon>Eukaryota</taxon>
        <taxon>Viridiplantae</taxon>
        <taxon>Streptophyta</taxon>
        <taxon>Embryophyta</taxon>
        <taxon>Tracheophyta</taxon>
        <taxon>Spermatophyta</taxon>
        <taxon>Magnoliopsida</taxon>
        <taxon>Liliopsida</taxon>
        <taxon>Poales</taxon>
        <taxon>Poaceae</taxon>
        <taxon>BOP clade</taxon>
        <taxon>Oryzoideae</taxon>
        <taxon>Oryzeae</taxon>
        <taxon>Oryzinae</taxon>
        <taxon>Oryza</taxon>
        <taxon>Oryza sativa</taxon>
    </lineage>
</organism>
<accession>Q6ETD4</accession>
<proteinExistence type="predicted"/>
<dbReference type="Proteomes" id="UP000000763">
    <property type="component" value="Chromosome 2"/>
</dbReference>
<reference evidence="3" key="2">
    <citation type="journal article" date="2008" name="Nucleic Acids Res.">
        <title>The rice annotation project database (RAP-DB): 2008 update.</title>
        <authorList>
            <consortium name="The rice annotation project (RAP)"/>
        </authorList>
    </citation>
    <scope>GENOME REANNOTATION</scope>
    <source>
        <strain evidence="3">cv. Nipponbare</strain>
    </source>
</reference>
<dbReference type="InterPro" id="IPR002156">
    <property type="entry name" value="RNaseH_domain"/>
</dbReference>
<name>Q6ETD4_ORYSJ</name>
<reference evidence="3" key="1">
    <citation type="journal article" date="2005" name="Nature">
        <title>The map-based sequence of the rice genome.</title>
        <authorList>
            <consortium name="International rice genome sequencing project (IRGSP)"/>
            <person name="Matsumoto T."/>
            <person name="Wu J."/>
            <person name="Kanamori H."/>
            <person name="Katayose Y."/>
            <person name="Fujisawa M."/>
            <person name="Namiki N."/>
            <person name="Mizuno H."/>
            <person name="Yamamoto K."/>
            <person name="Antonio B.A."/>
            <person name="Baba T."/>
            <person name="Sakata K."/>
            <person name="Nagamura Y."/>
            <person name="Aoki H."/>
            <person name="Arikawa K."/>
            <person name="Arita K."/>
            <person name="Bito T."/>
            <person name="Chiden Y."/>
            <person name="Fujitsuka N."/>
            <person name="Fukunaka R."/>
            <person name="Hamada M."/>
            <person name="Harada C."/>
            <person name="Hayashi A."/>
            <person name="Hijishita S."/>
            <person name="Honda M."/>
            <person name="Hosokawa S."/>
            <person name="Ichikawa Y."/>
            <person name="Idonuma A."/>
            <person name="Iijima M."/>
            <person name="Ikeda M."/>
            <person name="Ikeno M."/>
            <person name="Ito K."/>
            <person name="Ito S."/>
            <person name="Ito T."/>
            <person name="Ito Y."/>
            <person name="Ito Y."/>
            <person name="Iwabuchi A."/>
            <person name="Kamiya K."/>
            <person name="Karasawa W."/>
            <person name="Kurita K."/>
            <person name="Katagiri S."/>
            <person name="Kikuta A."/>
            <person name="Kobayashi H."/>
            <person name="Kobayashi N."/>
            <person name="Machita K."/>
            <person name="Maehara T."/>
            <person name="Masukawa M."/>
            <person name="Mizubayashi T."/>
            <person name="Mukai Y."/>
            <person name="Nagasaki H."/>
            <person name="Nagata Y."/>
            <person name="Naito S."/>
            <person name="Nakashima M."/>
            <person name="Nakama Y."/>
            <person name="Nakamichi Y."/>
            <person name="Nakamura M."/>
            <person name="Meguro A."/>
            <person name="Negishi M."/>
            <person name="Ohta I."/>
            <person name="Ohta T."/>
            <person name="Okamoto M."/>
            <person name="Ono N."/>
            <person name="Saji S."/>
            <person name="Sakaguchi M."/>
            <person name="Sakai K."/>
            <person name="Shibata M."/>
            <person name="Shimokawa T."/>
            <person name="Song J."/>
            <person name="Takazaki Y."/>
            <person name="Terasawa K."/>
            <person name="Tsugane M."/>
            <person name="Tsuji K."/>
            <person name="Ueda S."/>
            <person name="Waki K."/>
            <person name="Yamagata H."/>
            <person name="Yamamoto M."/>
            <person name="Yamamoto S."/>
            <person name="Yamane H."/>
            <person name="Yoshiki S."/>
            <person name="Yoshihara R."/>
            <person name="Yukawa K."/>
            <person name="Zhong H."/>
            <person name="Yano M."/>
            <person name="Yuan Q."/>
            <person name="Ouyang S."/>
            <person name="Liu J."/>
            <person name="Jones K.M."/>
            <person name="Gansberger K."/>
            <person name="Moffat K."/>
            <person name="Hill J."/>
            <person name="Bera J."/>
            <person name="Fadrosh D."/>
            <person name="Jin S."/>
            <person name="Johri S."/>
            <person name="Kim M."/>
            <person name="Overton L."/>
            <person name="Reardon M."/>
            <person name="Tsitrin T."/>
            <person name="Vuong H."/>
            <person name="Weaver B."/>
            <person name="Ciecko A."/>
            <person name="Tallon L."/>
            <person name="Jackson J."/>
            <person name="Pai G."/>
            <person name="Aken S.V."/>
            <person name="Utterback T."/>
            <person name="Reidmuller S."/>
            <person name="Feldblyum T."/>
            <person name="Hsiao J."/>
            <person name="Zismann V."/>
            <person name="Iobst S."/>
            <person name="de Vazeille A.R."/>
            <person name="Buell C.R."/>
            <person name="Ying K."/>
            <person name="Li Y."/>
            <person name="Lu T."/>
            <person name="Huang Y."/>
            <person name="Zhao Q."/>
            <person name="Feng Q."/>
            <person name="Zhang L."/>
            <person name="Zhu J."/>
            <person name="Weng Q."/>
            <person name="Mu J."/>
            <person name="Lu Y."/>
            <person name="Fan D."/>
            <person name="Liu Y."/>
            <person name="Guan J."/>
            <person name="Zhang Y."/>
            <person name="Yu S."/>
            <person name="Liu X."/>
            <person name="Zhang Y."/>
            <person name="Hong G."/>
            <person name="Han B."/>
            <person name="Choisne N."/>
            <person name="Demange N."/>
            <person name="Orjeda G."/>
            <person name="Samain S."/>
            <person name="Cattolico L."/>
            <person name="Pelletier E."/>
            <person name="Couloux A."/>
            <person name="Segurens B."/>
            <person name="Wincker P."/>
            <person name="D'Hont A."/>
            <person name="Scarpelli C."/>
            <person name="Weissenbach J."/>
            <person name="Salanoubat M."/>
            <person name="Quetier F."/>
            <person name="Yu Y."/>
            <person name="Kim H.R."/>
            <person name="Rambo T."/>
            <person name="Currie J."/>
            <person name="Collura K."/>
            <person name="Luo M."/>
            <person name="Yang T."/>
            <person name="Ammiraju J.S.S."/>
            <person name="Engler F."/>
            <person name="Soderlund C."/>
            <person name="Wing R.A."/>
            <person name="Palmer L.E."/>
            <person name="de la Bastide M."/>
            <person name="Spiegel L."/>
            <person name="Nascimento L."/>
            <person name="Zutavern T."/>
            <person name="O'Shaughnessy A."/>
            <person name="Dike S."/>
            <person name="Dedhia N."/>
            <person name="Preston R."/>
            <person name="Balija V."/>
            <person name="McCombie W.R."/>
            <person name="Chow T."/>
            <person name="Chen H."/>
            <person name="Chung M."/>
            <person name="Chen C."/>
            <person name="Shaw J."/>
            <person name="Wu H."/>
            <person name="Hsiao K."/>
            <person name="Chao Y."/>
            <person name="Chu M."/>
            <person name="Cheng C."/>
            <person name="Hour A."/>
            <person name="Lee P."/>
            <person name="Lin S."/>
            <person name="Lin Y."/>
            <person name="Liou J."/>
            <person name="Liu S."/>
            <person name="Hsing Y."/>
            <person name="Raghuvanshi S."/>
            <person name="Mohanty A."/>
            <person name="Bharti A.K."/>
            <person name="Gaur A."/>
            <person name="Gupta V."/>
            <person name="Kumar D."/>
            <person name="Ravi V."/>
            <person name="Vij S."/>
            <person name="Kapur A."/>
            <person name="Khurana P."/>
            <person name="Khurana P."/>
            <person name="Khurana J.P."/>
            <person name="Tyagi A.K."/>
            <person name="Gaikwad K."/>
            <person name="Singh A."/>
            <person name="Dalal V."/>
            <person name="Srivastava S."/>
            <person name="Dixit A."/>
            <person name="Pal A.K."/>
            <person name="Ghazi I.A."/>
            <person name="Yadav M."/>
            <person name="Pandit A."/>
            <person name="Bhargava A."/>
            <person name="Sureshbabu K."/>
            <person name="Batra K."/>
            <person name="Sharma T.R."/>
            <person name="Mohapatra T."/>
            <person name="Singh N.K."/>
            <person name="Messing J."/>
            <person name="Nelson A.B."/>
            <person name="Fuks G."/>
            <person name="Kavchok S."/>
            <person name="Keizer G."/>
            <person name="Linton E."/>
            <person name="Llaca V."/>
            <person name="Song R."/>
            <person name="Tanyolac B."/>
            <person name="Young S."/>
            <person name="Ho-Il K."/>
            <person name="Hahn J.H."/>
            <person name="Sangsakoo G."/>
            <person name="Vanavichit A."/>
            <person name="de Mattos Luiz.A.T."/>
            <person name="Zimmer P.D."/>
            <person name="Malone G."/>
            <person name="Dellagostin O."/>
            <person name="de Oliveira A.C."/>
            <person name="Bevan M."/>
            <person name="Bancroft I."/>
            <person name="Minx P."/>
            <person name="Cordum H."/>
            <person name="Wilson R."/>
            <person name="Cheng Z."/>
            <person name="Jin W."/>
            <person name="Jiang J."/>
            <person name="Leong S.A."/>
            <person name="Iwama H."/>
            <person name="Gojobori T."/>
            <person name="Itoh T."/>
            <person name="Niimura Y."/>
            <person name="Fujii Y."/>
            <person name="Habara T."/>
            <person name="Sakai H."/>
            <person name="Sato Y."/>
            <person name="Wilson G."/>
            <person name="Kumar K."/>
            <person name="McCouch S."/>
            <person name="Juretic N."/>
            <person name="Hoen D."/>
            <person name="Wright S."/>
            <person name="Bruskiewich R."/>
            <person name="Bureau T."/>
            <person name="Miyao A."/>
            <person name="Hirochika H."/>
            <person name="Nishikawa T."/>
            <person name="Kadowaki K."/>
            <person name="Sugiura M."/>
            <person name="Burr B."/>
            <person name="Sasaki T."/>
        </authorList>
    </citation>
    <scope>NUCLEOTIDE SEQUENCE [LARGE SCALE GENOMIC DNA]</scope>
    <source>
        <strain evidence="3">cv. Nipponbare</strain>
    </source>
</reference>
<evidence type="ECO:0000259" key="1">
    <source>
        <dbReference type="Pfam" id="PF13456"/>
    </source>
</evidence>
<dbReference type="Pfam" id="PF13456">
    <property type="entry name" value="RVT_3"/>
    <property type="match status" value="1"/>
</dbReference>
<dbReference type="CDD" id="cd06222">
    <property type="entry name" value="RNase_H_like"/>
    <property type="match status" value="1"/>
</dbReference>
<dbReference type="GO" id="GO:0004523">
    <property type="term" value="F:RNA-DNA hybrid ribonuclease activity"/>
    <property type="evidence" value="ECO:0007669"/>
    <property type="project" value="InterPro"/>
</dbReference>
<evidence type="ECO:0000313" key="2">
    <source>
        <dbReference type="EMBL" id="BAD28086.1"/>
    </source>
</evidence>
<dbReference type="GO" id="GO:0003676">
    <property type="term" value="F:nucleic acid binding"/>
    <property type="evidence" value="ECO:0007669"/>
    <property type="project" value="InterPro"/>
</dbReference>
<evidence type="ECO:0000313" key="3">
    <source>
        <dbReference type="Proteomes" id="UP000000763"/>
    </source>
</evidence>
<protein>
    <recommendedName>
        <fullName evidence="1">RNase H type-1 domain-containing protein</fullName>
    </recommendedName>
</protein>
<dbReference type="EMBL" id="AP004851">
    <property type="protein sequence ID" value="BAD28086.1"/>
    <property type="molecule type" value="Genomic_DNA"/>
</dbReference>
<gene>
    <name evidence="2" type="primary">OJ1359_D06.13</name>
</gene>
<dbReference type="InterPro" id="IPR044730">
    <property type="entry name" value="RNase_H-like_dom_plant"/>
</dbReference>
<sequence length="127" mass="14412">MQSCCDLEGKKSTKNNVFRLNILQRNPYCQSALETELLACRDGIALALQWTLLPIVVESDCQEAIQLIKSVNKACNLILRKKYTERTSCNPALRPMLLIVLHGPIYWIKSVTSPKLQEYSPRCITAM</sequence>
<feature type="domain" description="RNase H type-1" evidence="1">
    <location>
        <begin position="27"/>
        <end position="83"/>
    </location>
</feature>
<dbReference type="AlphaFoldDB" id="Q6ETD4"/>